<dbReference type="OrthoDB" id="7335474at2"/>
<dbReference type="STRING" id="1385369.N825_37170"/>
<sequence>MGTSELLDKIKVGVRDFLAEEQPAPAPRRQPSVVTPAREATEDPGQHSPAGFAIELAHILEHQPRAAAGRIHLIGLEPIRARLGDRWTMLQDNIHLLASKVIAQHLGAGDVFCRYGTLDYLIAFSSLTPVAARLKSVVIAQALYSHFLGDTDLDGVVIRTAVGQVDGSVVFEENSVNGLLTRFAQSLEPETSAQPIGLDAGSPSLASPSLASRIDWLYRPILDRRHAVISTWCCTPITRPTHGAFHERVQEGYATLGPDAGADQIAELDRLTLSRAFGDLTDLLANRFSVFINAPIHFESLGNSRTRIGIRDLLQKTSDQLRRFLVLEMYGVPDDISRVRLLEMAGMLRPFCRSVLLAADPRAHGIIHAKECGIHGVGFDLSGGIPGELDRVCRMLERGGVRVALTGIKTTAQAETAAAAGVTYLGGPRIGPPGEVPANMVRYDWNDLLAERCPL</sequence>
<protein>
    <recommendedName>
        <fullName evidence="4">EAL domain-containing protein</fullName>
    </recommendedName>
</protein>
<dbReference type="AlphaFoldDB" id="W9H6S7"/>
<keyword evidence="3" id="KW-1185">Reference proteome</keyword>
<evidence type="ECO:0000313" key="2">
    <source>
        <dbReference type="EMBL" id="EWY40402.1"/>
    </source>
</evidence>
<dbReference type="Proteomes" id="UP000019486">
    <property type="component" value="Unassembled WGS sequence"/>
</dbReference>
<dbReference type="RefSeq" id="WP_037452291.1">
    <property type="nucleotide sequence ID" value="NZ_AVFL01000008.1"/>
</dbReference>
<proteinExistence type="predicted"/>
<organism evidence="2 3">
    <name type="scientific">Skermanella stibiiresistens SB22</name>
    <dbReference type="NCBI Taxonomy" id="1385369"/>
    <lineage>
        <taxon>Bacteria</taxon>
        <taxon>Pseudomonadati</taxon>
        <taxon>Pseudomonadota</taxon>
        <taxon>Alphaproteobacteria</taxon>
        <taxon>Rhodospirillales</taxon>
        <taxon>Azospirillaceae</taxon>
        <taxon>Skermanella</taxon>
    </lineage>
</organism>
<gene>
    <name evidence="2" type="ORF">N825_37170</name>
</gene>
<comment type="caution">
    <text evidence="2">The sequence shown here is derived from an EMBL/GenBank/DDBJ whole genome shotgun (WGS) entry which is preliminary data.</text>
</comment>
<evidence type="ECO:0008006" key="4">
    <source>
        <dbReference type="Google" id="ProtNLM"/>
    </source>
</evidence>
<evidence type="ECO:0000313" key="3">
    <source>
        <dbReference type="Proteomes" id="UP000019486"/>
    </source>
</evidence>
<dbReference type="EMBL" id="AVFL01000008">
    <property type="protein sequence ID" value="EWY40402.1"/>
    <property type="molecule type" value="Genomic_DNA"/>
</dbReference>
<evidence type="ECO:0000256" key="1">
    <source>
        <dbReference type="SAM" id="MobiDB-lite"/>
    </source>
</evidence>
<accession>W9H6S7</accession>
<feature type="region of interest" description="Disordered" evidence="1">
    <location>
        <begin position="18"/>
        <end position="47"/>
    </location>
</feature>
<reference evidence="2 3" key="1">
    <citation type="submission" date="2013-08" db="EMBL/GenBank/DDBJ databases">
        <title>The genome sequence of Skermanella stibiiresistens.</title>
        <authorList>
            <person name="Zhu W."/>
            <person name="Wang G."/>
        </authorList>
    </citation>
    <scope>NUCLEOTIDE SEQUENCE [LARGE SCALE GENOMIC DNA]</scope>
    <source>
        <strain evidence="2 3">SB22</strain>
    </source>
</reference>
<name>W9H6S7_9PROT</name>